<dbReference type="EMBL" id="KZ826329">
    <property type="protein sequence ID" value="PYI09231.1"/>
    <property type="molecule type" value="Genomic_DNA"/>
</dbReference>
<dbReference type="PANTHER" id="PTHR35910:SF6">
    <property type="entry name" value="2EXR DOMAIN-CONTAINING PROTEIN"/>
    <property type="match status" value="1"/>
</dbReference>
<dbReference type="Pfam" id="PF20150">
    <property type="entry name" value="2EXR"/>
    <property type="match status" value="1"/>
</dbReference>
<dbReference type="Proteomes" id="UP000248423">
    <property type="component" value="Unassembled WGS sequence"/>
</dbReference>
<dbReference type="STRING" id="1448318.A0A319EIG5"/>
<sequence length="414" mass="48211">MSHQPQLQIYNCIRAPQTDISFHLFPSLPTELRLQIWRYAMQRSRLIRVRLYQADQGATEKYRVVVNGRSALSKFLHVNHESRKAALGFYRVHIPCEFRMHSHTTTPMPRGTFYFNPEYDILGIYPRPPVRDTLLEFLHRLKHTHDPRRVGLLNLAMDENDLGANDLYALEPADDSISPPVRRSFTETLMQLREVFFVEVPQAGRQIVGWSSGLFTNDTIFNRSFPIMAMSSTFDRLPRDPREISDDLKHVLVGTSDPRVTVGRWGRLLRRWSVFPSPHVTYRLLLAFTPTGDDKVHNRESAERWLWKEDRIWKGEPYEEEGKPTTSLGEFIRKNKSRWPVGAKHEKYRNEDLENAVKPAFGFWLFPLEALGIPPLPADGDTVEWLVQPDDYQIKAKQILDLTDHWPELALFGL</sequence>
<dbReference type="VEuPathDB" id="FungiDB:BO78DRAFT_363397"/>
<evidence type="ECO:0000313" key="3">
    <source>
        <dbReference type="Proteomes" id="UP000248423"/>
    </source>
</evidence>
<proteinExistence type="predicted"/>
<protein>
    <recommendedName>
        <fullName evidence="1">2EXR domain-containing protein</fullName>
    </recommendedName>
</protein>
<accession>A0A319EIG5</accession>
<name>A0A319EIG5_ASPSB</name>
<dbReference type="OrthoDB" id="3469466at2759"/>
<dbReference type="InterPro" id="IPR045518">
    <property type="entry name" value="2EXR"/>
</dbReference>
<dbReference type="PANTHER" id="PTHR35910">
    <property type="entry name" value="2EXR DOMAIN-CONTAINING PROTEIN"/>
    <property type="match status" value="1"/>
</dbReference>
<evidence type="ECO:0000259" key="1">
    <source>
        <dbReference type="Pfam" id="PF20150"/>
    </source>
</evidence>
<dbReference type="AlphaFoldDB" id="A0A319EIG5"/>
<feature type="domain" description="2EXR" evidence="1">
    <location>
        <begin position="22"/>
        <end position="122"/>
    </location>
</feature>
<organism evidence="2 3">
    <name type="scientific">Aspergillus sclerotiicarbonarius (strain CBS 121057 / IBT 28362)</name>
    <dbReference type="NCBI Taxonomy" id="1448318"/>
    <lineage>
        <taxon>Eukaryota</taxon>
        <taxon>Fungi</taxon>
        <taxon>Dikarya</taxon>
        <taxon>Ascomycota</taxon>
        <taxon>Pezizomycotina</taxon>
        <taxon>Eurotiomycetes</taxon>
        <taxon>Eurotiomycetidae</taxon>
        <taxon>Eurotiales</taxon>
        <taxon>Aspergillaceae</taxon>
        <taxon>Aspergillus</taxon>
        <taxon>Aspergillus subgen. Circumdati</taxon>
    </lineage>
</organism>
<reference evidence="2 3" key="1">
    <citation type="submission" date="2018-02" db="EMBL/GenBank/DDBJ databases">
        <title>The genomes of Aspergillus section Nigri reveals drivers in fungal speciation.</title>
        <authorList>
            <consortium name="DOE Joint Genome Institute"/>
            <person name="Vesth T.C."/>
            <person name="Nybo J."/>
            <person name="Theobald S."/>
            <person name="Brandl J."/>
            <person name="Frisvad J.C."/>
            <person name="Nielsen K.F."/>
            <person name="Lyhne E.K."/>
            <person name="Kogle M.E."/>
            <person name="Kuo A."/>
            <person name="Riley R."/>
            <person name="Clum A."/>
            <person name="Nolan M."/>
            <person name="Lipzen A."/>
            <person name="Salamov A."/>
            <person name="Henrissat B."/>
            <person name="Wiebenga A."/>
            <person name="De vries R.P."/>
            <person name="Grigoriev I.V."/>
            <person name="Mortensen U.H."/>
            <person name="Andersen M.R."/>
            <person name="Baker S.E."/>
        </authorList>
    </citation>
    <scope>NUCLEOTIDE SEQUENCE [LARGE SCALE GENOMIC DNA]</scope>
    <source>
        <strain evidence="2 3">CBS 121057</strain>
    </source>
</reference>
<gene>
    <name evidence="2" type="ORF">BO78DRAFT_363397</name>
</gene>
<evidence type="ECO:0000313" key="2">
    <source>
        <dbReference type="EMBL" id="PYI09231.1"/>
    </source>
</evidence>
<keyword evidence="3" id="KW-1185">Reference proteome</keyword>